<reference evidence="4" key="2">
    <citation type="submission" date="2020-09" db="EMBL/GenBank/DDBJ databases">
        <authorList>
            <person name="Sun Q."/>
            <person name="Kim S."/>
        </authorList>
    </citation>
    <scope>NUCLEOTIDE SEQUENCE</scope>
    <source>
        <strain evidence="4">KCTC 32337</strain>
    </source>
</reference>
<dbReference type="RefSeq" id="WP_007988546.1">
    <property type="nucleotide sequence ID" value="NZ_BMZC01000003.1"/>
</dbReference>
<dbReference type="GO" id="GO:0016020">
    <property type="term" value="C:membrane"/>
    <property type="evidence" value="ECO:0007669"/>
    <property type="project" value="InterPro"/>
</dbReference>
<evidence type="ECO:0000256" key="2">
    <source>
        <dbReference type="ARBA" id="ARBA00022729"/>
    </source>
</evidence>
<accession>A0A8H9IEW1</accession>
<sequence length="255" mass="28268">MNKAKIGALFFVLLTLGGCASSSNTDEQASEYNDPKDPFESVNRTFWDFNYDILDNYVLRPVTVVYVDYTPQFARTGLFNAALNLEEPSNSLNNLLQGKLDGMLISLGRFLLNSTVGLLGTIDVATELGLTRKEEEFGETLGKWGVGTGPYLMIPALGPNDIRSGVGDVVDTSYTPLDALNFYFAAFRTGIKVLESRAALMSQEQQLNQSADPYSFVKNAYFQNLEFKVKDGKVEKTQEEEALEDDIDAYLNSLE</sequence>
<dbReference type="PANTHER" id="PTHR30035">
    <property type="entry name" value="LIPOPROTEIN VACJ-RELATED"/>
    <property type="match status" value="1"/>
</dbReference>
<dbReference type="Pfam" id="PF04333">
    <property type="entry name" value="MlaA"/>
    <property type="match status" value="1"/>
</dbReference>
<feature type="chain" id="PRO_5034486171" evidence="3">
    <location>
        <begin position="21"/>
        <end position="255"/>
    </location>
</feature>
<dbReference type="Proteomes" id="UP000622604">
    <property type="component" value="Unassembled WGS sequence"/>
</dbReference>
<gene>
    <name evidence="4" type="primary">mlaA</name>
    <name evidence="4" type="ORF">GCM10011274_14750</name>
    <name evidence="5" type="ORF">JEU11_03060</name>
</gene>
<dbReference type="InterPro" id="IPR007428">
    <property type="entry name" value="MlaA"/>
</dbReference>
<dbReference type="AlphaFoldDB" id="A0A8H9IEW1"/>
<reference evidence="4" key="1">
    <citation type="journal article" date="2014" name="Int. J. Syst. Evol. Microbiol.">
        <title>Complete genome sequence of Corynebacterium casei LMG S-19264T (=DSM 44701T), isolated from a smear-ripened cheese.</title>
        <authorList>
            <consortium name="US DOE Joint Genome Institute (JGI-PGF)"/>
            <person name="Walter F."/>
            <person name="Albersmeier A."/>
            <person name="Kalinowski J."/>
            <person name="Ruckert C."/>
        </authorList>
    </citation>
    <scope>NUCLEOTIDE SEQUENCE</scope>
    <source>
        <strain evidence="4">KCTC 32337</strain>
    </source>
</reference>
<proteinExistence type="inferred from homology"/>
<reference evidence="5 7" key="3">
    <citation type="submission" date="2020-12" db="EMBL/GenBank/DDBJ databases">
        <title>Draft genome sequences of nine environmental bacterial isolates colonizing plastic.</title>
        <authorList>
            <person name="Borre I."/>
            <person name="Sonnenschein E.C."/>
        </authorList>
    </citation>
    <scope>NUCLEOTIDE SEQUENCE [LARGE SCALE GENOMIC DNA]</scope>
    <source>
        <strain evidence="5 7">IB30</strain>
    </source>
</reference>
<feature type="signal peptide" evidence="3">
    <location>
        <begin position="1"/>
        <end position="20"/>
    </location>
</feature>
<dbReference type="EMBL" id="BMZC01000003">
    <property type="protein sequence ID" value="GGZ57555.1"/>
    <property type="molecule type" value="Genomic_DNA"/>
</dbReference>
<comment type="caution">
    <text evidence="4">The sequence shown here is derived from an EMBL/GenBank/DDBJ whole genome shotgun (WGS) entry which is preliminary data.</text>
</comment>
<dbReference type="PROSITE" id="PS51257">
    <property type="entry name" value="PROKAR_LIPOPROTEIN"/>
    <property type="match status" value="1"/>
</dbReference>
<organism evidence="4 6">
    <name type="scientific">Paraglaciecola chathamensis</name>
    <dbReference type="NCBI Taxonomy" id="368405"/>
    <lineage>
        <taxon>Bacteria</taxon>
        <taxon>Pseudomonadati</taxon>
        <taxon>Pseudomonadota</taxon>
        <taxon>Gammaproteobacteria</taxon>
        <taxon>Alteromonadales</taxon>
        <taxon>Alteromonadaceae</taxon>
        <taxon>Paraglaciecola</taxon>
    </lineage>
</organism>
<evidence type="ECO:0000313" key="5">
    <source>
        <dbReference type="EMBL" id="MBJ2135421.1"/>
    </source>
</evidence>
<dbReference type="GO" id="GO:0120010">
    <property type="term" value="P:intermembrane phospholipid transfer"/>
    <property type="evidence" value="ECO:0007669"/>
    <property type="project" value="TreeGrafter"/>
</dbReference>
<evidence type="ECO:0000256" key="3">
    <source>
        <dbReference type="SAM" id="SignalP"/>
    </source>
</evidence>
<keyword evidence="2 3" id="KW-0732">Signal</keyword>
<dbReference type="PANTHER" id="PTHR30035:SF3">
    <property type="entry name" value="INTERMEMBRANE PHOSPHOLIPID TRANSPORT SYSTEM LIPOPROTEIN MLAA"/>
    <property type="match status" value="1"/>
</dbReference>
<dbReference type="PRINTS" id="PR01805">
    <property type="entry name" value="VACJLIPOPROT"/>
</dbReference>
<keyword evidence="5" id="KW-0449">Lipoprotein</keyword>
<protein>
    <submittedName>
        <fullName evidence="4">ABC transporter</fullName>
    </submittedName>
    <submittedName>
        <fullName evidence="5">VacJ family lipoprotein</fullName>
    </submittedName>
</protein>
<evidence type="ECO:0000256" key="1">
    <source>
        <dbReference type="ARBA" id="ARBA00010634"/>
    </source>
</evidence>
<dbReference type="EMBL" id="JAEILT010000003">
    <property type="protein sequence ID" value="MBJ2135421.1"/>
    <property type="molecule type" value="Genomic_DNA"/>
</dbReference>
<evidence type="ECO:0000313" key="7">
    <source>
        <dbReference type="Proteomes" id="UP000649232"/>
    </source>
</evidence>
<evidence type="ECO:0000313" key="4">
    <source>
        <dbReference type="EMBL" id="GGZ57555.1"/>
    </source>
</evidence>
<comment type="similarity">
    <text evidence="1">Belongs to the MlaA family.</text>
</comment>
<evidence type="ECO:0000313" key="6">
    <source>
        <dbReference type="Proteomes" id="UP000622604"/>
    </source>
</evidence>
<dbReference type="Proteomes" id="UP000649232">
    <property type="component" value="Unassembled WGS sequence"/>
</dbReference>
<name>A0A8H9IEW1_9ALTE</name>